<dbReference type="GeneID" id="20345594"/>
<evidence type="ECO:0000313" key="1">
    <source>
        <dbReference type="EMBL" id="EJT75199.1"/>
    </source>
</evidence>
<dbReference type="Proteomes" id="UP000006039">
    <property type="component" value="Unassembled WGS sequence"/>
</dbReference>
<dbReference type="InterPro" id="IPR036047">
    <property type="entry name" value="F-box-like_dom_sf"/>
</dbReference>
<dbReference type="HOGENOM" id="CLU_657284_0_0_1"/>
<dbReference type="SUPFAM" id="SSF81383">
    <property type="entry name" value="F-box domain"/>
    <property type="match status" value="1"/>
</dbReference>
<dbReference type="RefSeq" id="XP_009221199.1">
    <property type="nucleotide sequence ID" value="XM_009222935.1"/>
</dbReference>
<dbReference type="OrthoDB" id="5410873at2759"/>
<dbReference type="AlphaFoldDB" id="J3NV27"/>
<sequence>MPSIQFLPRELVEQISGMLELQDLAHLGGTCSSLRAFAAPRLFETVVFTDNARAADSACLAAGRYSAFVRHLKLIVTFQGCTDPECDCLESTSEACFAVANPDIGGIPPSAEVLLGGGALPALKSIIVEFPARYKHAGMLFGDWWDEIDPRLVPMGDNFAIVVRAVTMALTRNASISSMSLLNYPPISPLDGASPDYNDAWKELLGRLADFRLSLFGAFYPLHQPMGYGTEEMLASDDYRASLQHLESFFFAHLRSVRRLAICCSKHAPLGGAERGNTNPRTRMSIALALDPAAMPFLEHLELNNMFLGPELGDFLVGLGADRPLSLCLDNLKPDDHSSLLPGYTWKEFFDRLVDSRVSIWRFRLAPTEVPVRSSPAHEIMARDPSRRAFPYAWMQLEESCLQDDMVRNARSVVEGAD</sequence>
<evidence type="ECO:0008006" key="4">
    <source>
        <dbReference type="Google" id="ProtNLM"/>
    </source>
</evidence>
<protein>
    <recommendedName>
        <fullName evidence="4">F-box domain-containing protein</fullName>
    </recommendedName>
</protein>
<dbReference type="EMBL" id="GL385397">
    <property type="protein sequence ID" value="EJT75199.1"/>
    <property type="molecule type" value="Genomic_DNA"/>
</dbReference>
<organism evidence="1">
    <name type="scientific">Gaeumannomyces tritici (strain R3-111a-1)</name>
    <name type="common">Wheat and barley take-all root rot fungus</name>
    <name type="synonym">Gaeumannomyces graminis var. tritici</name>
    <dbReference type="NCBI Taxonomy" id="644352"/>
    <lineage>
        <taxon>Eukaryota</taxon>
        <taxon>Fungi</taxon>
        <taxon>Dikarya</taxon>
        <taxon>Ascomycota</taxon>
        <taxon>Pezizomycotina</taxon>
        <taxon>Sordariomycetes</taxon>
        <taxon>Sordariomycetidae</taxon>
        <taxon>Magnaporthales</taxon>
        <taxon>Magnaporthaceae</taxon>
        <taxon>Gaeumannomyces</taxon>
    </lineage>
</organism>
<evidence type="ECO:0000313" key="2">
    <source>
        <dbReference type="EnsemblFungi" id="EJT75199"/>
    </source>
</evidence>
<reference evidence="1" key="3">
    <citation type="submission" date="2010-09" db="EMBL/GenBank/DDBJ databases">
        <title>Annotation of Gaeumannomyces graminis var. tritici R3-111a-1.</title>
        <authorList>
            <consortium name="The Broad Institute Genome Sequencing Platform"/>
            <person name="Ma L.-J."/>
            <person name="Dead R."/>
            <person name="Young S.K."/>
            <person name="Zeng Q."/>
            <person name="Gargeya S."/>
            <person name="Fitzgerald M."/>
            <person name="Haas B."/>
            <person name="Abouelleil A."/>
            <person name="Alvarado L."/>
            <person name="Arachchi H.M."/>
            <person name="Berlin A."/>
            <person name="Brown A."/>
            <person name="Chapman S.B."/>
            <person name="Chen Z."/>
            <person name="Dunbar C."/>
            <person name="Freedman E."/>
            <person name="Gearin G."/>
            <person name="Gellesch M."/>
            <person name="Goldberg J."/>
            <person name="Griggs A."/>
            <person name="Gujja S."/>
            <person name="Heiman D."/>
            <person name="Howarth C."/>
            <person name="Larson L."/>
            <person name="Lui A."/>
            <person name="MacDonald P.J.P."/>
            <person name="Mehta T."/>
            <person name="Montmayeur A."/>
            <person name="Murphy C."/>
            <person name="Neiman D."/>
            <person name="Pearson M."/>
            <person name="Priest M."/>
            <person name="Roberts A."/>
            <person name="Saif S."/>
            <person name="Shea T."/>
            <person name="Shenoy N."/>
            <person name="Sisk P."/>
            <person name="Stolte C."/>
            <person name="Sykes S."/>
            <person name="Yandava C."/>
            <person name="Wortman J."/>
            <person name="Nusbaum C."/>
            <person name="Birren B."/>
        </authorList>
    </citation>
    <scope>NUCLEOTIDE SEQUENCE</scope>
    <source>
        <strain evidence="1">R3-111a-1</strain>
    </source>
</reference>
<name>J3NV27_GAET3</name>
<reference evidence="1" key="2">
    <citation type="submission" date="2010-07" db="EMBL/GenBank/DDBJ databases">
        <authorList>
            <consortium name="The Broad Institute Genome Sequencing Platform"/>
            <consortium name="Broad Institute Genome Sequencing Center for Infectious Disease"/>
            <person name="Ma L.-J."/>
            <person name="Dead R."/>
            <person name="Young S."/>
            <person name="Zeng Q."/>
            <person name="Koehrsen M."/>
            <person name="Alvarado L."/>
            <person name="Berlin A."/>
            <person name="Chapman S.B."/>
            <person name="Chen Z."/>
            <person name="Freedman E."/>
            <person name="Gellesch M."/>
            <person name="Goldberg J."/>
            <person name="Griggs A."/>
            <person name="Gujja S."/>
            <person name="Heilman E.R."/>
            <person name="Heiman D."/>
            <person name="Hepburn T."/>
            <person name="Howarth C."/>
            <person name="Jen D."/>
            <person name="Larson L."/>
            <person name="Mehta T."/>
            <person name="Neiman D."/>
            <person name="Pearson M."/>
            <person name="Roberts A."/>
            <person name="Saif S."/>
            <person name="Shea T."/>
            <person name="Shenoy N."/>
            <person name="Sisk P."/>
            <person name="Stolte C."/>
            <person name="Sykes S."/>
            <person name="Walk T."/>
            <person name="White J."/>
            <person name="Yandava C."/>
            <person name="Haas B."/>
            <person name="Nusbaum C."/>
            <person name="Birren B."/>
        </authorList>
    </citation>
    <scope>NUCLEOTIDE SEQUENCE</scope>
    <source>
        <strain evidence="1">R3-111a-1</strain>
    </source>
</reference>
<keyword evidence="3" id="KW-1185">Reference proteome</keyword>
<dbReference type="VEuPathDB" id="FungiDB:GGTG_05136"/>
<proteinExistence type="predicted"/>
<evidence type="ECO:0000313" key="3">
    <source>
        <dbReference type="Proteomes" id="UP000006039"/>
    </source>
</evidence>
<dbReference type="EnsemblFungi" id="EJT75199">
    <property type="protein sequence ID" value="EJT75199"/>
    <property type="gene ID" value="GGTG_05136"/>
</dbReference>
<dbReference type="CDD" id="cd09917">
    <property type="entry name" value="F-box_SF"/>
    <property type="match status" value="1"/>
</dbReference>
<reference evidence="2" key="5">
    <citation type="submission" date="2018-04" db="UniProtKB">
        <authorList>
            <consortium name="EnsemblFungi"/>
        </authorList>
    </citation>
    <scope>IDENTIFICATION</scope>
    <source>
        <strain evidence="2">R3-111a-1</strain>
    </source>
</reference>
<dbReference type="eggNOG" id="ENOG502SPPW">
    <property type="taxonomic scope" value="Eukaryota"/>
</dbReference>
<reference evidence="2" key="4">
    <citation type="journal article" date="2015" name="G3 (Bethesda)">
        <title>Genome sequences of three phytopathogenic species of the Magnaporthaceae family of fungi.</title>
        <authorList>
            <person name="Okagaki L.H."/>
            <person name="Nunes C.C."/>
            <person name="Sailsbery J."/>
            <person name="Clay B."/>
            <person name="Brown D."/>
            <person name="John T."/>
            <person name="Oh Y."/>
            <person name="Young N."/>
            <person name="Fitzgerald M."/>
            <person name="Haas B.J."/>
            <person name="Zeng Q."/>
            <person name="Young S."/>
            <person name="Adiconis X."/>
            <person name="Fan L."/>
            <person name="Levin J.Z."/>
            <person name="Mitchell T.K."/>
            <person name="Okubara P.A."/>
            <person name="Farman M.L."/>
            <person name="Kohn L.M."/>
            <person name="Birren B."/>
            <person name="Ma L.-J."/>
            <person name="Dean R.A."/>
        </authorList>
    </citation>
    <scope>NUCLEOTIDE SEQUENCE</scope>
    <source>
        <strain evidence="2">R3-111a-1</strain>
    </source>
</reference>
<gene>
    <name evidence="2" type="primary">20345594</name>
    <name evidence="1" type="ORF">GGTG_05136</name>
</gene>
<accession>J3NV27</accession>
<reference evidence="3" key="1">
    <citation type="submission" date="2010-07" db="EMBL/GenBank/DDBJ databases">
        <title>The genome sequence of Gaeumannomyces graminis var. tritici strain R3-111a-1.</title>
        <authorList>
            <consortium name="The Broad Institute Genome Sequencing Platform"/>
            <person name="Ma L.-J."/>
            <person name="Dead R."/>
            <person name="Young S."/>
            <person name="Zeng Q."/>
            <person name="Koehrsen M."/>
            <person name="Alvarado L."/>
            <person name="Berlin A."/>
            <person name="Chapman S.B."/>
            <person name="Chen Z."/>
            <person name="Freedman E."/>
            <person name="Gellesch M."/>
            <person name="Goldberg J."/>
            <person name="Griggs A."/>
            <person name="Gujja S."/>
            <person name="Heilman E.R."/>
            <person name="Heiman D."/>
            <person name="Hepburn T."/>
            <person name="Howarth C."/>
            <person name="Jen D."/>
            <person name="Larson L."/>
            <person name="Mehta T."/>
            <person name="Neiman D."/>
            <person name="Pearson M."/>
            <person name="Roberts A."/>
            <person name="Saif S."/>
            <person name="Shea T."/>
            <person name="Shenoy N."/>
            <person name="Sisk P."/>
            <person name="Stolte C."/>
            <person name="Sykes S."/>
            <person name="Walk T."/>
            <person name="White J."/>
            <person name="Yandava C."/>
            <person name="Haas B."/>
            <person name="Nusbaum C."/>
            <person name="Birren B."/>
        </authorList>
    </citation>
    <scope>NUCLEOTIDE SEQUENCE [LARGE SCALE GENOMIC DNA]</scope>
    <source>
        <strain evidence="3">R3-111a-1</strain>
    </source>
</reference>